<reference evidence="7 8" key="1">
    <citation type="submission" date="2019-09" db="EMBL/GenBank/DDBJ databases">
        <title>Chitinophaga ginsengihumi sp. nov., isolated from soil of ginseng rhizosphere.</title>
        <authorList>
            <person name="Lee J."/>
        </authorList>
    </citation>
    <scope>NUCLEOTIDE SEQUENCE [LARGE SCALE GENOMIC DNA]</scope>
    <source>
        <strain evidence="7 8">BN140078</strain>
    </source>
</reference>
<dbReference type="InterPro" id="IPR013324">
    <property type="entry name" value="RNA_pol_sigma_r3/r4-like"/>
</dbReference>
<proteinExistence type="inferred from homology"/>
<dbReference type="SUPFAM" id="SSF88659">
    <property type="entry name" value="Sigma3 and sigma4 domains of RNA polymerase sigma factors"/>
    <property type="match status" value="1"/>
</dbReference>
<dbReference type="GO" id="GO:0016987">
    <property type="term" value="F:sigma factor activity"/>
    <property type="evidence" value="ECO:0007669"/>
    <property type="project" value="UniProtKB-KW"/>
</dbReference>
<evidence type="ECO:0000313" key="8">
    <source>
        <dbReference type="Proteomes" id="UP000324611"/>
    </source>
</evidence>
<dbReference type="PANTHER" id="PTHR43133">
    <property type="entry name" value="RNA POLYMERASE ECF-TYPE SIGMA FACTO"/>
    <property type="match status" value="1"/>
</dbReference>
<dbReference type="RefSeq" id="WP_149841935.1">
    <property type="nucleotide sequence ID" value="NZ_VUOC01000004.1"/>
</dbReference>
<evidence type="ECO:0000256" key="4">
    <source>
        <dbReference type="ARBA" id="ARBA00023163"/>
    </source>
</evidence>
<dbReference type="InterPro" id="IPR036388">
    <property type="entry name" value="WH-like_DNA-bd_sf"/>
</dbReference>
<keyword evidence="4" id="KW-0804">Transcription</keyword>
<dbReference type="Pfam" id="PF08281">
    <property type="entry name" value="Sigma70_r4_2"/>
    <property type="match status" value="1"/>
</dbReference>
<protein>
    <submittedName>
        <fullName evidence="7">RNA polymerase sigma factor</fullName>
    </submittedName>
</protein>
<dbReference type="EMBL" id="VUOC01000004">
    <property type="protein sequence ID" value="KAA2240757.1"/>
    <property type="molecule type" value="Genomic_DNA"/>
</dbReference>
<evidence type="ECO:0000256" key="1">
    <source>
        <dbReference type="ARBA" id="ARBA00010641"/>
    </source>
</evidence>
<evidence type="ECO:0000259" key="6">
    <source>
        <dbReference type="Pfam" id="PF08281"/>
    </source>
</evidence>
<evidence type="ECO:0000256" key="2">
    <source>
        <dbReference type="ARBA" id="ARBA00023015"/>
    </source>
</evidence>
<dbReference type="InterPro" id="IPR014284">
    <property type="entry name" value="RNA_pol_sigma-70_dom"/>
</dbReference>
<evidence type="ECO:0000256" key="3">
    <source>
        <dbReference type="ARBA" id="ARBA00023082"/>
    </source>
</evidence>
<comment type="similarity">
    <text evidence="1">Belongs to the sigma-70 factor family. ECF subfamily.</text>
</comment>
<dbReference type="InterPro" id="IPR039425">
    <property type="entry name" value="RNA_pol_sigma-70-like"/>
</dbReference>
<feature type="domain" description="RNA polymerase sigma-70 region 2" evidence="5">
    <location>
        <begin position="27"/>
        <end position="91"/>
    </location>
</feature>
<dbReference type="PANTHER" id="PTHR43133:SF46">
    <property type="entry name" value="RNA POLYMERASE SIGMA-70 FACTOR ECF SUBFAMILY"/>
    <property type="match status" value="1"/>
</dbReference>
<dbReference type="CDD" id="cd06171">
    <property type="entry name" value="Sigma70_r4"/>
    <property type="match status" value="1"/>
</dbReference>
<dbReference type="Gene3D" id="1.10.1740.10">
    <property type="match status" value="1"/>
</dbReference>
<dbReference type="Proteomes" id="UP000324611">
    <property type="component" value="Unassembled WGS sequence"/>
</dbReference>
<comment type="caution">
    <text evidence="7">The sequence shown here is derived from an EMBL/GenBank/DDBJ whole genome shotgun (WGS) entry which is preliminary data.</text>
</comment>
<keyword evidence="8" id="KW-1185">Reference proteome</keyword>
<dbReference type="AlphaFoldDB" id="A0A5B2VRF0"/>
<dbReference type="InterPro" id="IPR013249">
    <property type="entry name" value="RNA_pol_sigma70_r4_t2"/>
</dbReference>
<dbReference type="GO" id="GO:0003677">
    <property type="term" value="F:DNA binding"/>
    <property type="evidence" value="ECO:0007669"/>
    <property type="project" value="InterPro"/>
</dbReference>
<organism evidence="7 8">
    <name type="scientific">Chitinophaga agrisoli</name>
    <dbReference type="NCBI Taxonomy" id="2607653"/>
    <lineage>
        <taxon>Bacteria</taxon>
        <taxon>Pseudomonadati</taxon>
        <taxon>Bacteroidota</taxon>
        <taxon>Chitinophagia</taxon>
        <taxon>Chitinophagales</taxon>
        <taxon>Chitinophagaceae</taxon>
        <taxon>Chitinophaga</taxon>
    </lineage>
</organism>
<reference evidence="7 8" key="2">
    <citation type="submission" date="2019-09" db="EMBL/GenBank/DDBJ databases">
        <authorList>
            <person name="Jin C."/>
        </authorList>
    </citation>
    <scope>NUCLEOTIDE SEQUENCE [LARGE SCALE GENOMIC DNA]</scope>
    <source>
        <strain evidence="7 8">BN140078</strain>
    </source>
</reference>
<gene>
    <name evidence="7" type="ORF">F0L74_31975</name>
</gene>
<dbReference type="Gene3D" id="1.10.10.10">
    <property type="entry name" value="Winged helix-like DNA-binding domain superfamily/Winged helix DNA-binding domain"/>
    <property type="match status" value="1"/>
</dbReference>
<dbReference type="Pfam" id="PF04542">
    <property type="entry name" value="Sigma70_r2"/>
    <property type="match status" value="1"/>
</dbReference>
<dbReference type="InterPro" id="IPR013325">
    <property type="entry name" value="RNA_pol_sigma_r2"/>
</dbReference>
<evidence type="ECO:0000313" key="7">
    <source>
        <dbReference type="EMBL" id="KAA2240757.1"/>
    </source>
</evidence>
<evidence type="ECO:0000259" key="5">
    <source>
        <dbReference type="Pfam" id="PF04542"/>
    </source>
</evidence>
<feature type="domain" description="RNA polymerase sigma factor 70 region 4 type 2" evidence="6">
    <location>
        <begin position="124"/>
        <end position="171"/>
    </location>
</feature>
<dbReference type="GO" id="GO:0006352">
    <property type="term" value="P:DNA-templated transcription initiation"/>
    <property type="evidence" value="ECO:0007669"/>
    <property type="project" value="InterPro"/>
</dbReference>
<dbReference type="SUPFAM" id="SSF88946">
    <property type="entry name" value="Sigma2 domain of RNA polymerase sigma factors"/>
    <property type="match status" value="1"/>
</dbReference>
<dbReference type="InterPro" id="IPR007627">
    <property type="entry name" value="RNA_pol_sigma70_r2"/>
</dbReference>
<keyword evidence="3" id="KW-0731">Sigma factor</keyword>
<sequence length="196" mass="23233">MHDVLHNERELLRLIAEGNEAAYRRVFDHYWKRLYALGLKMTKSPEQAKDLVQEIFVKLWVHRQLLPQLQHFEGFLFTVARNQVRDFLKKRVFQPGNDGYMLEYLTQEPVTPEQVLEGTQAQHAVDNIIKRLPPQMQKAFLLRFQGYSHDEIARVMHISKVTSKSYIVRALDYLRKHLAENPEALLVLLIWFSQDH</sequence>
<keyword evidence="2" id="KW-0805">Transcription regulation</keyword>
<name>A0A5B2VRF0_9BACT</name>
<dbReference type="NCBIfam" id="TIGR02937">
    <property type="entry name" value="sigma70-ECF"/>
    <property type="match status" value="1"/>
</dbReference>
<accession>A0A5B2VRF0</accession>